<feature type="transmembrane region" description="Helical" evidence="1">
    <location>
        <begin position="7"/>
        <end position="29"/>
    </location>
</feature>
<dbReference type="AlphaFoldDB" id="A0A099IBX9"/>
<sequence length="153" mass="17477">MKQRHSIDILFSLSLFTVFVICAFLVLLFQTGSYQAIIKQGEEVERMHTPLAYLRAKIRSADEDGAVSVRQLEDTDAIVIHDKKERTVTYIYEYEGKLRELYASEEVKPMLSAGTSLFTVYDFEAQENGGLLQVSIHDEQGKASRMMMELKSE</sequence>
<evidence type="ECO:0008006" key="4">
    <source>
        <dbReference type="Google" id="ProtNLM"/>
    </source>
</evidence>
<organism evidence="2 3">
    <name type="scientific">Clostridium innocuum</name>
    <dbReference type="NCBI Taxonomy" id="1522"/>
    <lineage>
        <taxon>Bacteria</taxon>
        <taxon>Bacillati</taxon>
        <taxon>Bacillota</taxon>
        <taxon>Clostridia</taxon>
        <taxon>Eubacteriales</taxon>
        <taxon>Clostridiaceae</taxon>
        <taxon>Clostridium</taxon>
    </lineage>
</organism>
<gene>
    <name evidence="2" type="ORF">CIAN88_00295</name>
</gene>
<keyword evidence="1" id="KW-1133">Transmembrane helix</keyword>
<protein>
    <recommendedName>
        <fullName evidence="4">DUF4860 domain-containing protein</fullName>
    </recommendedName>
</protein>
<dbReference type="Pfam" id="PF16152">
    <property type="entry name" value="DUF4860"/>
    <property type="match status" value="1"/>
</dbReference>
<evidence type="ECO:0000313" key="3">
    <source>
        <dbReference type="Proteomes" id="UP000030008"/>
    </source>
</evidence>
<evidence type="ECO:0000256" key="1">
    <source>
        <dbReference type="SAM" id="Phobius"/>
    </source>
</evidence>
<proteinExistence type="predicted"/>
<dbReference type="Proteomes" id="UP000030008">
    <property type="component" value="Unassembled WGS sequence"/>
</dbReference>
<reference evidence="2 3" key="1">
    <citation type="submission" date="2014-08" db="EMBL/GenBank/DDBJ databases">
        <title>Clostridium innocuum, an unnegligible vancomycin-resistant pathogen causing extra-intestinal infections.</title>
        <authorList>
            <person name="Feng Y."/>
            <person name="Chiu C.-H."/>
        </authorList>
    </citation>
    <scope>NUCLEOTIDE SEQUENCE [LARGE SCALE GENOMIC DNA]</scope>
    <source>
        <strain evidence="2 3">AN88</strain>
    </source>
</reference>
<name>A0A099IBX9_CLOIN</name>
<dbReference type="EMBL" id="JQIF01000001">
    <property type="protein sequence ID" value="KGJ55051.1"/>
    <property type="molecule type" value="Genomic_DNA"/>
</dbReference>
<evidence type="ECO:0000313" key="2">
    <source>
        <dbReference type="EMBL" id="KGJ55051.1"/>
    </source>
</evidence>
<keyword evidence="1" id="KW-0812">Transmembrane</keyword>
<comment type="caution">
    <text evidence="2">The sequence shown here is derived from an EMBL/GenBank/DDBJ whole genome shotgun (WGS) entry which is preliminary data.</text>
</comment>
<dbReference type="RefSeq" id="WP_044903334.1">
    <property type="nucleotide sequence ID" value="NZ_BAABYY010000001.1"/>
</dbReference>
<keyword evidence="1" id="KW-0472">Membrane</keyword>
<accession>A0A099IBX9</accession>
<dbReference type="InterPro" id="IPR032340">
    <property type="entry name" value="DUF4860"/>
</dbReference>